<dbReference type="InterPro" id="IPR013083">
    <property type="entry name" value="Znf_RING/FYVE/PHD"/>
</dbReference>
<sequence>SAAATPISRVRQQRVPTPFRGTPLREDAEAWCPVCLDDLAAKRVMTLQPCRHVLHRTCGLLWLETREDWTSASCPMCRTRVRGMKDHKGAAMTPVIPLGSTGQPTWGYACTPFTINQLLRSTELRLEECTQQESAAAAAGDCGPEYMRDFAEEKERLAERTRILEQLRERVVNGEDADDGAPQVDLQRARRLLEMLQTQEEQLRQMQQTRDRLLQERQAAQQVQSRPVLPMQQTQQRPQPAAAPSILHQGLMLYLQHAQERQVQQAPPVEAVRRQVEARGFAQPTASSIHRRLATEQQVQQRRAAVAARAARAAAVAAPVSQFAPPTVGRSPAAARPTASSRIRAAAVANAAAAAATTWAPRALHRTLEEELARALTLGGGAHEPAAGGVGRAAFETARAADAAADESQLDDSVFDVSVLTPPVRARIGRSDDAPMLGPIA</sequence>
<dbReference type="InterPro" id="IPR001841">
    <property type="entry name" value="Znf_RING"/>
</dbReference>
<evidence type="ECO:0000313" key="7">
    <source>
        <dbReference type="EMBL" id="GMT34776.1"/>
    </source>
</evidence>
<dbReference type="GO" id="GO:0061630">
    <property type="term" value="F:ubiquitin protein ligase activity"/>
    <property type="evidence" value="ECO:0007669"/>
    <property type="project" value="TreeGrafter"/>
</dbReference>
<evidence type="ECO:0000256" key="1">
    <source>
        <dbReference type="ARBA" id="ARBA00022723"/>
    </source>
</evidence>
<dbReference type="GO" id="GO:0008270">
    <property type="term" value="F:zinc ion binding"/>
    <property type="evidence" value="ECO:0007669"/>
    <property type="project" value="UniProtKB-KW"/>
</dbReference>
<name>A0AAV5WUN3_9BILA</name>
<evidence type="ECO:0000256" key="2">
    <source>
        <dbReference type="ARBA" id="ARBA00022771"/>
    </source>
</evidence>
<organism evidence="7 8">
    <name type="scientific">Pristionchus fissidentatus</name>
    <dbReference type="NCBI Taxonomy" id="1538716"/>
    <lineage>
        <taxon>Eukaryota</taxon>
        <taxon>Metazoa</taxon>
        <taxon>Ecdysozoa</taxon>
        <taxon>Nematoda</taxon>
        <taxon>Chromadorea</taxon>
        <taxon>Rhabditida</taxon>
        <taxon>Rhabditina</taxon>
        <taxon>Diplogasteromorpha</taxon>
        <taxon>Diplogasteroidea</taxon>
        <taxon>Neodiplogasteridae</taxon>
        <taxon>Pristionchus</taxon>
    </lineage>
</organism>
<keyword evidence="2 4" id="KW-0863">Zinc-finger</keyword>
<dbReference type="EMBL" id="BTSY01000006">
    <property type="protein sequence ID" value="GMT34776.1"/>
    <property type="molecule type" value="Genomic_DNA"/>
</dbReference>
<feature type="domain" description="RING-type" evidence="6">
    <location>
        <begin position="32"/>
        <end position="78"/>
    </location>
</feature>
<gene>
    <name evidence="7" type="ORF">PFISCL1PPCAC_26073</name>
</gene>
<dbReference type="SUPFAM" id="SSF57850">
    <property type="entry name" value="RING/U-box"/>
    <property type="match status" value="1"/>
</dbReference>
<dbReference type="SMART" id="SM00184">
    <property type="entry name" value="RING"/>
    <property type="match status" value="1"/>
</dbReference>
<proteinExistence type="predicted"/>
<keyword evidence="8" id="KW-1185">Reference proteome</keyword>
<accession>A0AAV5WUN3</accession>
<feature type="non-terminal residue" evidence="7">
    <location>
        <position position="1"/>
    </location>
</feature>
<evidence type="ECO:0000256" key="4">
    <source>
        <dbReference type="PROSITE-ProRule" id="PRU00175"/>
    </source>
</evidence>
<keyword evidence="1" id="KW-0479">Metal-binding</keyword>
<feature type="region of interest" description="Disordered" evidence="5">
    <location>
        <begin position="217"/>
        <end position="239"/>
    </location>
</feature>
<dbReference type="Proteomes" id="UP001432322">
    <property type="component" value="Unassembled WGS sequence"/>
</dbReference>
<dbReference type="AlphaFoldDB" id="A0AAV5WUN3"/>
<dbReference type="Pfam" id="PF13639">
    <property type="entry name" value="zf-RING_2"/>
    <property type="match status" value="1"/>
</dbReference>
<evidence type="ECO:0000259" key="6">
    <source>
        <dbReference type="PROSITE" id="PS50089"/>
    </source>
</evidence>
<dbReference type="Gene3D" id="3.30.40.10">
    <property type="entry name" value="Zinc/RING finger domain, C3HC4 (zinc finger)"/>
    <property type="match status" value="1"/>
</dbReference>
<evidence type="ECO:0000313" key="8">
    <source>
        <dbReference type="Proteomes" id="UP001432322"/>
    </source>
</evidence>
<protein>
    <recommendedName>
        <fullName evidence="6">RING-type domain-containing protein</fullName>
    </recommendedName>
</protein>
<dbReference type="GO" id="GO:0016567">
    <property type="term" value="P:protein ubiquitination"/>
    <property type="evidence" value="ECO:0007669"/>
    <property type="project" value="TreeGrafter"/>
</dbReference>
<dbReference type="PANTHER" id="PTHR45969">
    <property type="entry name" value="RING ZINC FINGER PROTEIN-RELATED"/>
    <property type="match status" value="1"/>
</dbReference>
<evidence type="ECO:0000256" key="5">
    <source>
        <dbReference type="SAM" id="MobiDB-lite"/>
    </source>
</evidence>
<dbReference type="PANTHER" id="PTHR45969:SF69">
    <property type="entry name" value="FINGER DOMAIN PROTEIN, PUTATIVE (AFU_ORTHOLOGUE AFUA_3G12190)-RELATED"/>
    <property type="match status" value="1"/>
</dbReference>
<reference evidence="7" key="1">
    <citation type="submission" date="2023-10" db="EMBL/GenBank/DDBJ databases">
        <title>Genome assembly of Pristionchus species.</title>
        <authorList>
            <person name="Yoshida K."/>
            <person name="Sommer R.J."/>
        </authorList>
    </citation>
    <scope>NUCLEOTIDE SEQUENCE</scope>
    <source>
        <strain evidence="7">RS5133</strain>
    </source>
</reference>
<dbReference type="PROSITE" id="PS50089">
    <property type="entry name" value="ZF_RING_2"/>
    <property type="match status" value="1"/>
</dbReference>
<keyword evidence="3" id="KW-0862">Zinc</keyword>
<evidence type="ECO:0000256" key="3">
    <source>
        <dbReference type="ARBA" id="ARBA00022833"/>
    </source>
</evidence>
<comment type="caution">
    <text evidence="7">The sequence shown here is derived from an EMBL/GenBank/DDBJ whole genome shotgun (WGS) entry which is preliminary data.</text>
</comment>